<accession>A0ABX1TT56</accession>
<evidence type="ECO:0000313" key="3">
    <source>
        <dbReference type="Proteomes" id="UP000760480"/>
    </source>
</evidence>
<comment type="caution">
    <text evidence="2">The sequence shown here is derived from an EMBL/GenBank/DDBJ whole genome shotgun (WGS) entry which is preliminary data.</text>
</comment>
<evidence type="ECO:0000313" key="2">
    <source>
        <dbReference type="EMBL" id="NMQ21150.1"/>
    </source>
</evidence>
<gene>
    <name evidence="2" type="ORF">E4P82_19285</name>
</gene>
<feature type="region of interest" description="Disordered" evidence="1">
    <location>
        <begin position="210"/>
        <end position="231"/>
    </location>
</feature>
<sequence length="281" mass="30946">MTATDPPLPIFARITVEDPPFPSASPDRLAIALARVVTGTGNRCGHDPAAPRWFEPPPQHAARPKILLQLQERVRAYFDDPKVLPSLNAANGSPRQQRSERREACLDLLGALVHYLDLATLRVGIPQADGTLQGLSLAFLAEKAGLGRRRAERACRDLCKAGLVNIHPRAQKTEDGHYRGLPAIRGVPEALFQVFGLSKWLQHERDKAVKRHRRHRRRHDDAATAAEQGRRELNLEALRQRAETAAPAVPTETAAMDTARRDTAHAALGALLGKLRGRPPD</sequence>
<reference evidence="2 3" key="1">
    <citation type="submission" date="2019-03" db="EMBL/GenBank/DDBJ databases">
        <title>Metabolic reconstructions from genomes of highly enriched 'Candidatus Accumulibacter' and 'Candidatus Competibacter' bioreactor populations.</title>
        <authorList>
            <person name="Annavajhala M.K."/>
            <person name="Welles L."/>
            <person name="Abbas B."/>
            <person name="Sorokin D."/>
            <person name="Park H."/>
            <person name="Van Loosdrecht M."/>
            <person name="Chandran K."/>
        </authorList>
    </citation>
    <scope>NUCLEOTIDE SEQUENCE [LARGE SCALE GENOMIC DNA]</scope>
    <source>
        <strain evidence="2 3">SBR_G</strain>
    </source>
</reference>
<proteinExistence type="predicted"/>
<name>A0ABX1TT56_9GAMM</name>
<organism evidence="2 3">
    <name type="scientific">Candidatus Competibacter phosphatis</name>
    <dbReference type="NCBI Taxonomy" id="221280"/>
    <lineage>
        <taxon>Bacteria</taxon>
        <taxon>Pseudomonadati</taxon>
        <taxon>Pseudomonadota</taxon>
        <taxon>Gammaproteobacteria</taxon>
        <taxon>Candidatus Competibacteraceae</taxon>
        <taxon>Candidatus Competibacter</taxon>
    </lineage>
</organism>
<keyword evidence="3" id="KW-1185">Reference proteome</keyword>
<dbReference type="Proteomes" id="UP000760480">
    <property type="component" value="Unassembled WGS sequence"/>
</dbReference>
<protein>
    <submittedName>
        <fullName evidence="2">Replication protein RepA</fullName>
    </submittedName>
</protein>
<dbReference type="RefSeq" id="WP_169250418.1">
    <property type="nucleotide sequence ID" value="NZ_SPMZ01000077.1"/>
</dbReference>
<evidence type="ECO:0000256" key="1">
    <source>
        <dbReference type="SAM" id="MobiDB-lite"/>
    </source>
</evidence>
<dbReference type="EMBL" id="SPMZ01000077">
    <property type="protein sequence ID" value="NMQ21150.1"/>
    <property type="molecule type" value="Genomic_DNA"/>
</dbReference>